<evidence type="ECO:0008006" key="3">
    <source>
        <dbReference type="Google" id="ProtNLM"/>
    </source>
</evidence>
<dbReference type="InterPro" id="IPR011990">
    <property type="entry name" value="TPR-like_helical_dom_sf"/>
</dbReference>
<proteinExistence type="predicted"/>
<sequence length="427" mass="46668">MWNAVTDCPDDKSDLFDIDALIKAGELLAAYDKARTFLKSQPHSLSMRHRAVLCLARAGALEQAQKEYNRLGLDAITDNEDILALGGRVLKAIALEETGTQRHRLAMASADKYAQAYQKTGGYFTGINTATMSLIAGNKDRAMTMAGKVLASLPNVNDARAETTYYQEATRAEALLLLGLREEAKGHLATSIACDPKNYSARAGTLAQLKLIENALDQNPQWLDAFRPPNAMHFTGHMFDARHDKGPHNENAIIERVTRLIHEEKIGFGFGALAAGADIIIAETLLALGKELHLVQPAPDDAFIQASLIPFGPDWHDRFQFCKKRAATISYVNDGRLIPMALTWPSPAELQWGMLSSGREPLAASPFSSQFGMGNRSIFRRGPHMMLPAGNRPDVGKSSIPSRECAMLPSIIGSTQPNRHALRSNAI</sequence>
<dbReference type="AlphaFoldDB" id="A0A5A7MTU3"/>
<dbReference type="Pfam" id="PF20308">
    <property type="entry name" value="TPR-S"/>
    <property type="match status" value="1"/>
</dbReference>
<accession>A0A5A7MTU3</accession>
<dbReference type="Proteomes" id="UP000322084">
    <property type="component" value="Unassembled WGS sequence"/>
</dbReference>
<comment type="caution">
    <text evidence="1">The sequence shown here is derived from an EMBL/GenBank/DDBJ whole genome shotgun (WGS) entry which is preliminary data.</text>
</comment>
<dbReference type="InterPro" id="IPR046880">
    <property type="entry name" value="TPR-S"/>
</dbReference>
<dbReference type="EMBL" id="BKCL01000021">
    <property type="protein sequence ID" value="GEQ99367.1"/>
    <property type="molecule type" value="Genomic_DNA"/>
</dbReference>
<dbReference type="Gene3D" id="1.25.40.10">
    <property type="entry name" value="Tetratricopeptide repeat domain"/>
    <property type="match status" value="1"/>
</dbReference>
<evidence type="ECO:0000313" key="2">
    <source>
        <dbReference type="Proteomes" id="UP000322084"/>
    </source>
</evidence>
<reference evidence="1 2" key="1">
    <citation type="submission" date="2019-09" db="EMBL/GenBank/DDBJ databases">
        <title>NBRP : Genome information of microbial organism related human and environment.</title>
        <authorList>
            <person name="Hattori M."/>
            <person name="Oshima K."/>
            <person name="Inaba H."/>
            <person name="Suda W."/>
            <person name="Sakamoto M."/>
            <person name="Iino T."/>
            <person name="Kitahara M."/>
            <person name="Oshida Y."/>
            <person name="Iida T."/>
            <person name="Kudo T."/>
            <person name="Itoh T."/>
            <person name="Ohkuma M."/>
        </authorList>
    </citation>
    <scope>NUCLEOTIDE SEQUENCE [LARGE SCALE GENOMIC DNA]</scope>
    <source>
        <strain evidence="1 2">Hi-2</strain>
    </source>
</reference>
<gene>
    <name evidence="1" type="ORF">JCM17844_30040</name>
</gene>
<name>A0A5A7MTU3_9PROT</name>
<evidence type="ECO:0000313" key="1">
    <source>
        <dbReference type="EMBL" id="GEQ99367.1"/>
    </source>
</evidence>
<organism evidence="1 2">
    <name type="scientific">Iodidimonas gelatinilytica</name>
    <dbReference type="NCBI Taxonomy" id="1236966"/>
    <lineage>
        <taxon>Bacteria</taxon>
        <taxon>Pseudomonadati</taxon>
        <taxon>Pseudomonadota</taxon>
        <taxon>Alphaproteobacteria</taxon>
        <taxon>Iodidimonadales</taxon>
        <taxon>Iodidimonadaceae</taxon>
        <taxon>Iodidimonas</taxon>
    </lineage>
</organism>
<protein>
    <recommendedName>
        <fullName evidence="3">Tetratricopeptide repeat protein</fullName>
    </recommendedName>
</protein>
<dbReference type="RefSeq" id="WP_210432032.1">
    <property type="nucleotide sequence ID" value="NZ_BKCL01000021.1"/>
</dbReference>